<dbReference type="InterPro" id="IPR038765">
    <property type="entry name" value="Papain-like_cys_pep_sf"/>
</dbReference>
<keyword evidence="3" id="KW-1185">Reference proteome</keyword>
<protein>
    <submittedName>
        <fullName evidence="2">Kyphoscoliosis peptidase</fullName>
    </submittedName>
</protein>
<feature type="domain" description="Transglutaminase-like" evidence="1">
    <location>
        <begin position="278"/>
        <end position="346"/>
    </location>
</feature>
<dbReference type="Pfam" id="PF01841">
    <property type="entry name" value="Transglut_core"/>
    <property type="match status" value="1"/>
</dbReference>
<dbReference type="PANTHER" id="PTHR46333">
    <property type="entry name" value="CYTOKINESIS PROTEIN 3"/>
    <property type="match status" value="1"/>
</dbReference>
<dbReference type="FunCoup" id="A0A803TPG5">
    <property type="interactions" value="21"/>
</dbReference>
<reference evidence="2" key="3">
    <citation type="submission" date="2025-09" db="UniProtKB">
        <authorList>
            <consortium name="Ensembl"/>
        </authorList>
    </citation>
    <scope>IDENTIFICATION</scope>
</reference>
<dbReference type="OrthoDB" id="6129702at2759"/>
<dbReference type="GO" id="GO:0007517">
    <property type="term" value="P:muscle organ development"/>
    <property type="evidence" value="ECO:0000318"/>
    <property type="project" value="GO_Central"/>
</dbReference>
<dbReference type="PANTHER" id="PTHR46333:SF3">
    <property type="entry name" value="KYPHOSCOLIOSIS PEPTIDASE"/>
    <property type="match status" value="1"/>
</dbReference>
<dbReference type="Pfam" id="PF23265">
    <property type="entry name" value="Ig-like_KY"/>
    <property type="match status" value="2"/>
</dbReference>
<reference evidence="2" key="2">
    <citation type="submission" date="2025-08" db="UniProtKB">
        <authorList>
            <consortium name="Ensembl"/>
        </authorList>
    </citation>
    <scope>IDENTIFICATION</scope>
</reference>
<dbReference type="Gene3D" id="3.10.620.30">
    <property type="match status" value="1"/>
</dbReference>
<dbReference type="GeneID" id="100562742"/>
<dbReference type="CTD" id="339855"/>
<dbReference type="InterPro" id="IPR056564">
    <property type="entry name" value="Ig-like_KY"/>
</dbReference>
<dbReference type="SUPFAM" id="SSF54001">
    <property type="entry name" value="Cysteine proteinases"/>
    <property type="match status" value="1"/>
</dbReference>
<evidence type="ECO:0000259" key="1">
    <source>
        <dbReference type="SMART" id="SM00460"/>
    </source>
</evidence>
<proteinExistence type="predicted"/>
<dbReference type="AlphaFoldDB" id="A0A803TPG5"/>
<dbReference type="InParanoid" id="A0A803TPG5"/>
<dbReference type="GeneTree" id="ENSGT00390000002887"/>
<gene>
    <name evidence="2" type="primary">ky</name>
</gene>
<sequence length="725" mass="82542">MKLLHLQNQTIPVPYQQSVPSLLPVFCAGQLQQGGSIKARSAVCLLPNKEESQQWGQEPNTESDFSLELTHFRCYPGEIFIFVFVSVSGQLFGLFTPLGRSCVLFKLADAERKGFQGDGNGNNELEQYQVNGIHGSAVRMQQVITSCSAQGTHMTVEVHARNSTPQLFKKLSLGKGFQENGKRRTRPPGLKDQHAYPWDRLCLKSMPFDLKQFEKLDAYAKKVTAKDSVEELVKTLLRVAHTDLEKVRAIWTWICHHIAYDIVGFFHKDKLSFKPKDVLQSGKSICEGYAGLFEQMCSIAGVQCMNLSGYSKGHGYRSGQTFSGKYDHAWNAVYLDGRWHLVDSTWGSGSIDDCFSKFTFRYNEFYFLTHPALFINNHFPDNSNWQLLKPAVTLEQFESNMLYKSDFYKMGLLAAHPPTAIIQTVNGKVAIEVESRFPMLFMFELKGAKAYSLMMLKRNGMNLELYPQKTGSHKLQIYAKPSKGSDEVYNCVLEYTIECSAVDRNICFPKELHQPVGPSWFTERQGFLKPSQKAPIIHTNDGRFDLSFILSKDLSVLASLHSDDLNLSEDMSRRYILQVCQGNQIDFKIHLPYTGNFVFKIFAKKKSDPGNYNYVFNYLICCPNAEVKWPMFPQNYSKWAEGYELLEPLAALLPANCNIKFKLKLHSIAKAFVQCEKTFPLILSKNGYWEGSCSTFGCTEVYVMVLENANHKFYSRILKYDVEAQ</sequence>
<dbReference type="Bgee" id="ENSACAG00000009558">
    <property type="expression patterns" value="Expressed in skeletal muscle tissue and 3 other cell types or tissues"/>
</dbReference>
<dbReference type="GO" id="GO:0005737">
    <property type="term" value="C:cytoplasm"/>
    <property type="evidence" value="ECO:0000318"/>
    <property type="project" value="GO_Central"/>
</dbReference>
<name>A0A803TPG5_ANOCA</name>
<evidence type="ECO:0000313" key="3">
    <source>
        <dbReference type="Proteomes" id="UP000001646"/>
    </source>
</evidence>
<dbReference type="GO" id="GO:0007528">
    <property type="term" value="P:neuromuscular junction development"/>
    <property type="evidence" value="ECO:0000318"/>
    <property type="project" value="GO_Central"/>
</dbReference>
<dbReference type="SMART" id="SM00460">
    <property type="entry name" value="TGc"/>
    <property type="match status" value="1"/>
</dbReference>
<dbReference type="InterPro" id="IPR052557">
    <property type="entry name" value="CAP/Cytokinesis_protein"/>
</dbReference>
<dbReference type="RefSeq" id="XP_016847610.1">
    <property type="nucleotide sequence ID" value="XM_016992121.2"/>
</dbReference>
<accession>A0A803TPG5</accession>
<evidence type="ECO:0000313" key="2">
    <source>
        <dbReference type="Ensembl" id="ENSACAP00000037105.1"/>
    </source>
</evidence>
<dbReference type="Ensembl" id="ENSACAT00000048762.1">
    <property type="protein sequence ID" value="ENSACAP00000037105.1"/>
    <property type="gene ID" value="ENSACAG00000009558.4"/>
</dbReference>
<reference evidence="2 3" key="1">
    <citation type="submission" date="2009-12" db="EMBL/GenBank/DDBJ databases">
        <title>The Genome Sequence of Anolis carolinensis (Green Anole Lizard).</title>
        <authorList>
            <consortium name="The Genome Sequencing Platform"/>
            <person name="Di Palma F."/>
            <person name="Alfoldi J."/>
            <person name="Heiman D."/>
            <person name="Young S."/>
            <person name="Grabherr M."/>
            <person name="Johnson J."/>
            <person name="Lander E.S."/>
            <person name="Lindblad-Toh K."/>
        </authorList>
    </citation>
    <scope>NUCLEOTIDE SEQUENCE [LARGE SCALE GENOMIC DNA]</scope>
    <source>
        <strain evidence="2 3">JBL SC #1</strain>
    </source>
</reference>
<dbReference type="Proteomes" id="UP000001646">
    <property type="component" value="Chromosome 3"/>
</dbReference>
<dbReference type="InterPro" id="IPR002931">
    <property type="entry name" value="Transglutaminase-like"/>
</dbReference>
<organism evidence="2 3">
    <name type="scientific">Anolis carolinensis</name>
    <name type="common">Green anole</name>
    <name type="synonym">American chameleon</name>
    <dbReference type="NCBI Taxonomy" id="28377"/>
    <lineage>
        <taxon>Eukaryota</taxon>
        <taxon>Metazoa</taxon>
        <taxon>Chordata</taxon>
        <taxon>Craniata</taxon>
        <taxon>Vertebrata</taxon>
        <taxon>Euteleostomi</taxon>
        <taxon>Lepidosauria</taxon>
        <taxon>Squamata</taxon>
        <taxon>Bifurcata</taxon>
        <taxon>Unidentata</taxon>
        <taxon>Episquamata</taxon>
        <taxon>Toxicofera</taxon>
        <taxon>Iguania</taxon>
        <taxon>Dactyloidae</taxon>
        <taxon>Anolis</taxon>
    </lineage>
</organism>